<proteinExistence type="predicted"/>
<evidence type="ECO:0000313" key="2">
    <source>
        <dbReference type="Proteomes" id="UP000299102"/>
    </source>
</evidence>
<dbReference type="Proteomes" id="UP000299102">
    <property type="component" value="Unassembled WGS sequence"/>
</dbReference>
<protein>
    <submittedName>
        <fullName evidence="1">Uncharacterized protein</fullName>
    </submittedName>
</protein>
<dbReference type="AlphaFoldDB" id="A0A4C1V459"/>
<gene>
    <name evidence="1" type="ORF">EVAR_32086_1</name>
</gene>
<accession>A0A4C1V459</accession>
<keyword evidence="2" id="KW-1185">Reference proteome</keyword>
<evidence type="ECO:0000313" key="1">
    <source>
        <dbReference type="EMBL" id="GBP33588.1"/>
    </source>
</evidence>
<sequence>MLIIRFRSHYYKEMHNRCKNTNEAASGCERTPTWASKTWDEIPLAIRTATEVKSQLQNLSDVTTLIFSRVLLWVGADVSGNKSTTKQINHLKISKRASESSERGHAQPQRSYRCVGGLLGGKRIHNREVISLIEGRHEGKGYLRNDRKDFDEDFWNEVPYGGLGGDRDFAARPN</sequence>
<organism evidence="1 2">
    <name type="scientific">Eumeta variegata</name>
    <name type="common">Bagworm moth</name>
    <name type="synonym">Eumeta japonica</name>
    <dbReference type="NCBI Taxonomy" id="151549"/>
    <lineage>
        <taxon>Eukaryota</taxon>
        <taxon>Metazoa</taxon>
        <taxon>Ecdysozoa</taxon>
        <taxon>Arthropoda</taxon>
        <taxon>Hexapoda</taxon>
        <taxon>Insecta</taxon>
        <taxon>Pterygota</taxon>
        <taxon>Neoptera</taxon>
        <taxon>Endopterygota</taxon>
        <taxon>Lepidoptera</taxon>
        <taxon>Glossata</taxon>
        <taxon>Ditrysia</taxon>
        <taxon>Tineoidea</taxon>
        <taxon>Psychidae</taxon>
        <taxon>Oiketicinae</taxon>
        <taxon>Eumeta</taxon>
    </lineage>
</organism>
<reference evidence="1 2" key="1">
    <citation type="journal article" date="2019" name="Commun. Biol.">
        <title>The bagworm genome reveals a unique fibroin gene that provides high tensile strength.</title>
        <authorList>
            <person name="Kono N."/>
            <person name="Nakamura H."/>
            <person name="Ohtoshi R."/>
            <person name="Tomita M."/>
            <person name="Numata K."/>
            <person name="Arakawa K."/>
        </authorList>
    </citation>
    <scope>NUCLEOTIDE SEQUENCE [LARGE SCALE GENOMIC DNA]</scope>
</reference>
<name>A0A4C1V459_EUMVA</name>
<dbReference type="EMBL" id="BGZK01000276">
    <property type="protein sequence ID" value="GBP33588.1"/>
    <property type="molecule type" value="Genomic_DNA"/>
</dbReference>
<comment type="caution">
    <text evidence="1">The sequence shown here is derived from an EMBL/GenBank/DDBJ whole genome shotgun (WGS) entry which is preliminary data.</text>
</comment>